<keyword evidence="3" id="KW-1185">Reference proteome</keyword>
<sequence length="162" mass="17312">MPYTLQQCIYPSSYLTVSKSALRHNVQYPSTMSFTAPRLLRASRAIGINSTRRTYAADAGPPPPQRNNNSTWLVITAALGIPAAYYLMQGNSSRAVPPSEVDKPATRKAPAGGASMSSKQEGLDNADSSNPYINEPGKSVKGEGETDTAKLKGTVSPERPAR</sequence>
<dbReference type="OrthoDB" id="4590707at2759"/>
<name>A0A1L9T9M6_9EURO</name>
<accession>A0A1L9T9M6</accession>
<reference evidence="3" key="1">
    <citation type="journal article" date="2017" name="Genome Biol.">
        <title>Comparative genomics reveals high biological diversity and specific adaptations in the industrially and medically important fungal genus Aspergillus.</title>
        <authorList>
            <person name="de Vries R.P."/>
            <person name="Riley R."/>
            <person name="Wiebenga A."/>
            <person name="Aguilar-Osorio G."/>
            <person name="Amillis S."/>
            <person name="Uchima C.A."/>
            <person name="Anderluh G."/>
            <person name="Asadollahi M."/>
            <person name="Askin M."/>
            <person name="Barry K."/>
            <person name="Battaglia E."/>
            <person name="Bayram O."/>
            <person name="Benocci T."/>
            <person name="Braus-Stromeyer S.A."/>
            <person name="Caldana C."/>
            <person name="Canovas D."/>
            <person name="Cerqueira G.C."/>
            <person name="Chen F."/>
            <person name="Chen W."/>
            <person name="Choi C."/>
            <person name="Clum A."/>
            <person name="Dos Santos R.A."/>
            <person name="Damasio A.R."/>
            <person name="Diallinas G."/>
            <person name="Emri T."/>
            <person name="Fekete E."/>
            <person name="Flipphi M."/>
            <person name="Freyberg S."/>
            <person name="Gallo A."/>
            <person name="Gournas C."/>
            <person name="Habgood R."/>
            <person name="Hainaut M."/>
            <person name="Harispe M.L."/>
            <person name="Henrissat B."/>
            <person name="Hilden K.S."/>
            <person name="Hope R."/>
            <person name="Hossain A."/>
            <person name="Karabika E."/>
            <person name="Karaffa L."/>
            <person name="Karanyi Z."/>
            <person name="Krasevec N."/>
            <person name="Kuo A."/>
            <person name="Kusch H."/>
            <person name="LaButti K."/>
            <person name="Lagendijk E.L."/>
            <person name="Lapidus A."/>
            <person name="Levasseur A."/>
            <person name="Lindquist E."/>
            <person name="Lipzen A."/>
            <person name="Logrieco A.F."/>
            <person name="MacCabe A."/>
            <person name="Maekelae M.R."/>
            <person name="Malavazi I."/>
            <person name="Melin P."/>
            <person name="Meyer V."/>
            <person name="Mielnichuk N."/>
            <person name="Miskei M."/>
            <person name="Molnar A.P."/>
            <person name="Mule G."/>
            <person name="Ngan C.Y."/>
            <person name="Orejas M."/>
            <person name="Orosz E."/>
            <person name="Ouedraogo J.P."/>
            <person name="Overkamp K.M."/>
            <person name="Park H.-S."/>
            <person name="Perrone G."/>
            <person name="Piumi F."/>
            <person name="Punt P.J."/>
            <person name="Ram A.F."/>
            <person name="Ramon A."/>
            <person name="Rauscher S."/>
            <person name="Record E."/>
            <person name="Riano-Pachon D.M."/>
            <person name="Robert V."/>
            <person name="Roehrig J."/>
            <person name="Ruller R."/>
            <person name="Salamov A."/>
            <person name="Salih N.S."/>
            <person name="Samson R.A."/>
            <person name="Sandor E."/>
            <person name="Sanguinetti M."/>
            <person name="Schuetze T."/>
            <person name="Sepcic K."/>
            <person name="Shelest E."/>
            <person name="Sherlock G."/>
            <person name="Sophianopoulou V."/>
            <person name="Squina F.M."/>
            <person name="Sun H."/>
            <person name="Susca A."/>
            <person name="Todd R.B."/>
            <person name="Tsang A."/>
            <person name="Unkles S.E."/>
            <person name="van de Wiele N."/>
            <person name="van Rossen-Uffink D."/>
            <person name="Oliveira J.V."/>
            <person name="Vesth T.C."/>
            <person name="Visser J."/>
            <person name="Yu J.-H."/>
            <person name="Zhou M."/>
            <person name="Andersen M.R."/>
            <person name="Archer D.B."/>
            <person name="Baker S.E."/>
            <person name="Benoit I."/>
            <person name="Brakhage A.A."/>
            <person name="Braus G.H."/>
            <person name="Fischer R."/>
            <person name="Frisvad J.C."/>
            <person name="Goldman G.H."/>
            <person name="Houbraken J."/>
            <person name="Oakley B."/>
            <person name="Pocsi I."/>
            <person name="Scazzocchio C."/>
            <person name="Seiboth B."/>
            <person name="vanKuyk P.A."/>
            <person name="Wortman J."/>
            <person name="Dyer P.S."/>
            <person name="Grigoriev I.V."/>
        </authorList>
    </citation>
    <scope>NUCLEOTIDE SEQUENCE [LARGE SCALE GENOMIC DNA]</scope>
    <source>
        <strain evidence="3">CBS 593.65</strain>
    </source>
</reference>
<feature type="compositionally biased region" description="Polar residues" evidence="1">
    <location>
        <begin position="115"/>
        <end position="132"/>
    </location>
</feature>
<gene>
    <name evidence="2" type="ORF">ASPSYDRAFT_48356</name>
</gene>
<dbReference type="AlphaFoldDB" id="A0A1L9T9M6"/>
<dbReference type="EMBL" id="KV878591">
    <property type="protein sequence ID" value="OJJ56075.1"/>
    <property type="molecule type" value="Genomic_DNA"/>
</dbReference>
<evidence type="ECO:0000313" key="3">
    <source>
        <dbReference type="Proteomes" id="UP000184356"/>
    </source>
</evidence>
<dbReference type="VEuPathDB" id="FungiDB:ASPSYDRAFT_48356"/>
<feature type="compositionally biased region" description="Basic and acidic residues" evidence="1">
    <location>
        <begin position="138"/>
        <end position="150"/>
    </location>
</feature>
<proteinExistence type="predicted"/>
<dbReference type="Proteomes" id="UP000184356">
    <property type="component" value="Unassembled WGS sequence"/>
</dbReference>
<dbReference type="STRING" id="1036612.A0A1L9T9M6"/>
<evidence type="ECO:0000313" key="2">
    <source>
        <dbReference type="EMBL" id="OJJ56075.1"/>
    </source>
</evidence>
<dbReference type="RefSeq" id="XP_040699881.1">
    <property type="nucleotide sequence ID" value="XM_040847609.1"/>
</dbReference>
<feature type="region of interest" description="Disordered" evidence="1">
    <location>
        <begin position="93"/>
        <end position="162"/>
    </location>
</feature>
<dbReference type="GeneID" id="63763682"/>
<organism evidence="2 3">
    <name type="scientific">Aspergillus sydowii CBS 593.65</name>
    <dbReference type="NCBI Taxonomy" id="1036612"/>
    <lineage>
        <taxon>Eukaryota</taxon>
        <taxon>Fungi</taxon>
        <taxon>Dikarya</taxon>
        <taxon>Ascomycota</taxon>
        <taxon>Pezizomycotina</taxon>
        <taxon>Eurotiomycetes</taxon>
        <taxon>Eurotiomycetidae</taxon>
        <taxon>Eurotiales</taxon>
        <taxon>Aspergillaceae</taxon>
        <taxon>Aspergillus</taxon>
        <taxon>Aspergillus subgen. Nidulantes</taxon>
    </lineage>
</organism>
<protein>
    <submittedName>
        <fullName evidence="2">Uncharacterized protein</fullName>
    </submittedName>
</protein>
<evidence type="ECO:0000256" key="1">
    <source>
        <dbReference type="SAM" id="MobiDB-lite"/>
    </source>
</evidence>